<organism evidence="1 2">
    <name type="scientific">Desulfocicer vacuolatum DSM 3385</name>
    <dbReference type="NCBI Taxonomy" id="1121400"/>
    <lineage>
        <taxon>Bacteria</taxon>
        <taxon>Pseudomonadati</taxon>
        <taxon>Thermodesulfobacteriota</taxon>
        <taxon>Desulfobacteria</taxon>
        <taxon>Desulfobacterales</taxon>
        <taxon>Desulfobacteraceae</taxon>
        <taxon>Desulfocicer</taxon>
    </lineage>
</organism>
<dbReference type="Proteomes" id="UP000192418">
    <property type="component" value="Unassembled WGS sequence"/>
</dbReference>
<dbReference type="InterPro" id="IPR054204">
    <property type="entry name" value="DUF6909"/>
</dbReference>
<evidence type="ECO:0000313" key="1">
    <source>
        <dbReference type="EMBL" id="SMC94078.1"/>
    </source>
</evidence>
<gene>
    <name evidence="1" type="ORF">SAMN02746065_11633</name>
</gene>
<dbReference type="Pfam" id="PF21850">
    <property type="entry name" value="DUF6909"/>
    <property type="match status" value="2"/>
</dbReference>
<dbReference type="OrthoDB" id="9776951at2"/>
<dbReference type="STRING" id="1121400.SAMN02746065_11633"/>
<sequence>MEHLKESQRARVAIREFKTITDSLAIRGFYRPSGRFGKALEGCLRDLSPEIYGTMNDAKVVELKGLEYVIDRLPQGVEKSTKIILTDEDDFEDTPFKRIEPLKRRRVSYRISEHEFCFIVSRGISEIYDIITHMTFLNIEAKKIYLRMHDDYGNIRIEWGRLEKVVDHVGELSMGELDSALWNLSIILGRPYNETRETYEYLEKNRIESQSNTGLFSLIYHLGRRIENEKLARENALVIYFAPSLMSIIGHQKYGKIWAAKIKKHLSEMGLKNRPLHIISANLHSVLNVLYGYGALVRKNPDLDNSDIYHFFNSIKNETHTIQAFAETNGLVQLSDESGSNTHCQLIDTAMLEDVPCHPGLNLAFSQPLDRMPVILVMDYAFGAQAFELMEQLLKPGQDSSGTWALNLASISIMGKAGTLTGEKGDIMLATAHVLEGTSDNYLFSNDLTSEDFDADISVHRGTMATVLGTSLQNKDVLGMFQSDWNAVGLEMEGGHYHKAINASVIKGNILPGVSVRYAYYASDNPLMTGNTLAAGAMGMEGVRPTYMITMVILEKIMGQAEV</sequence>
<protein>
    <submittedName>
        <fullName evidence="1">Uncharacterized protein</fullName>
    </submittedName>
</protein>
<name>A0A1W2DAN8_9BACT</name>
<dbReference type="EMBL" id="FWXY01000016">
    <property type="protein sequence ID" value="SMC94078.1"/>
    <property type="molecule type" value="Genomic_DNA"/>
</dbReference>
<dbReference type="AlphaFoldDB" id="A0A1W2DAN8"/>
<evidence type="ECO:0000313" key="2">
    <source>
        <dbReference type="Proteomes" id="UP000192418"/>
    </source>
</evidence>
<reference evidence="1 2" key="1">
    <citation type="submission" date="2017-04" db="EMBL/GenBank/DDBJ databases">
        <authorList>
            <person name="Afonso C.L."/>
            <person name="Miller P.J."/>
            <person name="Scott M.A."/>
            <person name="Spackman E."/>
            <person name="Goraichik I."/>
            <person name="Dimitrov K.M."/>
            <person name="Suarez D.L."/>
            <person name="Swayne D.E."/>
        </authorList>
    </citation>
    <scope>NUCLEOTIDE SEQUENCE [LARGE SCALE GENOMIC DNA]</scope>
    <source>
        <strain evidence="1 2">DSM 3385</strain>
    </source>
</reference>
<dbReference type="RefSeq" id="WP_084070117.1">
    <property type="nucleotide sequence ID" value="NZ_FWXY01000016.1"/>
</dbReference>
<accession>A0A1W2DAN8</accession>
<keyword evidence="2" id="KW-1185">Reference proteome</keyword>
<proteinExistence type="predicted"/>